<dbReference type="Gene3D" id="3.40.1350.10">
    <property type="match status" value="1"/>
</dbReference>
<dbReference type="Proteomes" id="UP001276854">
    <property type="component" value="Unassembled WGS sequence"/>
</dbReference>
<evidence type="ECO:0000259" key="2">
    <source>
        <dbReference type="Pfam" id="PF04471"/>
    </source>
</evidence>
<dbReference type="InterPro" id="IPR052906">
    <property type="entry name" value="Type_IV_Methyl-Rstrct_Enzyme"/>
</dbReference>
<evidence type="ECO:0000256" key="1">
    <source>
        <dbReference type="SAM" id="Phobius"/>
    </source>
</evidence>
<dbReference type="EMBL" id="JAWONS010000326">
    <property type="protein sequence ID" value="MDW2800501.1"/>
    <property type="molecule type" value="Genomic_DNA"/>
</dbReference>
<dbReference type="PANTHER" id="PTHR30015:SF6">
    <property type="entry name" value="SLL1429 PROTEIN"/>
    <property type="match status" value="1"/>
</dbReference>
<dbReference type="InterPro" id="IPR011335">
    <property type="entry name" value="Restrct_endonuc-II-like"/>
</dbReference>
<dbReference type="PANTHER" id="PTHR30015">
    <property type="entry name" value="MRR RESTRICTION SYSTEM PROTEIN"/>
    <property type="match status" value="1"/>
</dbReference>
<keyword evidence="1" id="KW-0472">Membrane</keyword>
<name>A0ABU4GS97_9CLOT</name>
<keyword evidence="1" id="KW-1133">Transmembrane helix</keyword>
<dbReference type="GO" id="GO:0004519">
    <property type="term" value="F:endonuclease activity"/>
    <property type="evidence" value="ECO:0007669"/>
    <property type="project" value="UniProtKB-KW"/>
</dbReference>
<evidence type="ECO:0000313" key="4">
    <source>
        <dbReference type="Proteomes" id="UP001276854"/>
    </source>
</evidence>
<comment type="caution">
    <text evidence="3">The sequence shown here is derived from an EMBL/GenBank/DDBJ whole genome shotgun (WGS) entry which is preliminary data.</text>
</comment>
<organism evidence="3 4">
    <name type="scientific">Clostridium boliviensis</name>
    <dbReference type="NCBI Taxonomy" id="318465"/>
    <lineage>
        <taxon>Bacteria</taxon>
        <taxon>Bacillati</taxon>
        <taxon>Bacillota</taxon>
        <taxon>Clostridia</taxon>
        <taxon>Eubacteriales</taxon>
        <taxon>Clostridiaceae</taxon>
        <taxon>Clostridium</taxon>
    </lineage>
</organism>
<accession>A0ABU4GS97</accession>
<keyword evidence="3" id="KW-0540">Nuclease</keyword>
<protein>
    <submittedName>
        <fullName evidence="3">Restriction endonuclease</fullName>
    </submittedName>
</protein>
<feature type="domain" description="Restriction endonuclease type IV Mrr" evidence="2">
    <location>
        <begin position="83"/>
        <end position="190"/>
    </location>
</feature>
<sequence length="195" mass="22690">MKNKRYSKRRYSKKNSHLQLIVLLIFFVSIFQGKFSKNQILFNTYSKWLLVAFCLLFIGKIIFAFYNKQKKLKKYLYSRIFEIDKMSGPDFEKLLKAHFEKKGYSVRLTPASNDYGADLVLIKDNSTTVVQAKRYKNKIGNKAIQEIVGAKGYYNADKCMVISNSFYTANAIALAKANNVTLWNRNDLIDNFKIE</sequence>
<keyword evidence="3" id="KW-0255">Endonuclease</keyword>
<keyword evidence="3" id="KW-0378">Hydrolase</keyword>
<dbReference type="SUPFAM" id="SSF52980">
    <property type="entry name" value="Restriction endonuclease-like"/>
    <property type="match status" value="1"/>
</dbReference>
<feature type="transmembrane region" description="Helical" evidence="1">
    <location>
        <begin position="48"/>
        <end position="66"/>
    </location>
</feature>
<reference evidence="3 4" key="1">
    <citation type="submission" date="2023-10" db="EMBL/GenBank/DDBJ databases">
        <title>A novel Glycoside Hydrolase 43-Like Enzyme from Clostrdium boliviensis is an Endo-xylanase, and a Candidate for Xylooligosaccharides Production from Different Xylan Substrates.</title>
        <authorList>
            <person name="Alvarez M.T."/>
            <person name="Rocabado-Villegas L.R."/>
            <person name="Salas-Veizaga D.M."/>
            <person name="Linares-Pasten J.A."/>
            <person name="Gudmundsdottir E.E."/>
            <person name="Hreggvidsson G.O."/>
            <person name="Adlercreutz P."/>
            <person name="Nordberg Karlsson E."/>
        </authorList>
    </citation>
    <scope>NUCLEOTIDE SEQUENCE [LARGE SCALE GENOMIC DNA]</scope>
    <source>
        <strain evidence="3 4">E-1</strain>
    </source>
</reference>
<dbReference type="RefSeq" id="WP_318066670.1">
    <property type="nucleotide sequence ID" value="NZ_JAWONS010000326.1"/>
</dbReference>
<dbReference type="InterPro" id="IPR007560">
    <property type="entry name" value="Restrct_endonuc_IV_Mrr"/>
</dbReference>
<evidence type="ECO:0000313" key="3">
    <source>
        <dbReference type="EMBL" id="MDW2800501.1"/>
    </source>
</evidence>
<dbReference type="Pfam" id="PF04471">
    <property type="entry name" value="Mrr_cat"/>
    <property type="match status" value="1"/>
</dbReference>
<dbReference type="InterPro" id="IPR011856">
    <property type="entry name" value="tRNA_endonuc-like_dom_sf"/>
</dbReference>
<gene>
    <name evidence="3" type="ORF">RZO55_23315</name>
</gene>
<keyword evidence="4" id="KW-1185">Reference proteome</keyword>
<proteinExistence type="predicted"/>
<keyword evidence="1" id="KW-0812">Transmembrane</keyword>